<evidence type="ECO:0000313" key="6">
    <source>
        <dbReference type="Proteomes" id="UP000095192"/>
    </source>
</evidence>
<dbReference type="Proteomes" id="UP000095192">
    <property type="component" value="Unassembled WGS sequence"/>
</dbReference>
<dbReference type="InterPro" id="IPR005721">
    <property type="entry name" value="Ribosomal_uL22_euk/arc"/>
</dbReference>
<dbReference type="Gene3D" id="3.90.470.10">
    <property type="entry name" value="Ribosomal protein L22/L17"/>
    <property type="match status" value="1"/>
</dbReference>
<dbReference type="OrthoDB" id="10254664at2759"/>
<dbReference type="GeneID" id="34618969"/>
<evidence type="ECO:0000256" key="1">
    <source>
        <dbReference type="ARBA" id="ARBA00009451"/>
    </source>
</evidence>
<evidence type="ECO:0000256" key="3">
    <source>
        <dbReference type="ARBA" id="ARBA00023274"/>
    </source>
</evidence>
<dbReference type="PANTHER" id="PTHR11593:SF10">
    <property type="entry name" value="60S RIBOSOMAL PROTEIN L17"/>
    <property type="match status" value="1"/>
</dbReference>
<dbReference type="VEuPathDB" id="ToxoDB:cyc_02067"/>
<dbReference type="Pfam" id="PF00237">
    <property type="entry name" value="Ribosomal_L22"/>
    <property type="match status" value="1"/>
</dbReference>
<gene>
    <name evidence="5" type="ORF">cyc_02067</name>
</gene>
<evidence type="ECO:0000256" key="2">
    <source>
        <dbReference type="ARBA" id="ARBA00022980"/>
    </source>
</evidence>
<dbReference type="InterPro" id="IPR036394">
    <property type="entry name" value="Ribosomal_uL22_sf"/>
</dbReference>
<evidence type="ECO:0000256" key="4">
    <source>
        <dbReference type="RuleBase" id="RU004005"/>
    </source>
</evidence>
<dbReference type="GO" id="GO:0003735">
    <property type="term" value="F:structural constituent of ribosome"/>
    <property type="evidence" value="ECO:0007669"/>
    <property type="project" value="InterPro"/>
</dbReference>
<dbReference type="EMBL" id="JROU02000842">
    <property type="protein sequence ID" value="OEH78152.1"/>
    <property type="molecule type" value="Genomic_DNA"/>
</dbReference>
<dbReference type="InterPro" id="IPR018260">
    <property type="entry name" value="Ribosomal_uL22_CS"/>
</dbReference>
<dbReference type="GO" id="GO:0002181">
    <property type="term" value="P:cytoplasmic translation"/>
    <property type="evidence" value="ECO:0007669"/>
    <property type="project" value="TreeGrafter"/>
</dbReference>
<sequence>MVKYSCEASHPNKCAKALGQDLRVHFKNTYETAMAIKTDKRGNPMKLQAAKQYLEQVIEGKRCVPFRRYSNNIGRTAQAKEFKATQGRWPVKSCKILLGLLKNAEANAEQKNLDTENLVVEHIEVSRAPRGRRRTYRAHGRINAYMSSPCHIQLILREDSKAVEKPKDKKIIRLSKKQLARRRIRVGNDNKA</sequence>
<reference evidence="5 6" key="1">
    <citation type="journal article" date="2016" name="BMC Genomics">
        <title>Comparative genomics reveals Cyclospora cayetanensis possesses coccidia-like metabolism and invasion components but unique surface antigens.</title>
        <authorList>
            <person name="Liu S."/>
            <person name="Wang L."/>
            <person name="Zheng H."/>
            <person name="Xu Z."/>
            <person name="Roellig D.M."/>
            <person name="Li N."/>
            <person name="Frace M.A."/>
            <person name="Tang K."/>
            <person name="Arrowood M.J."/>
            <person name="Moss D.M."/>
            <person name="Zhang L."/>
            <person name="Feng Y."/>
            <person name="Xiao L."/>
        </authorList>
    </citation>
    <scope>NUCLEOTIDE SEQUENCE [LARGE SCALE GENOMIC DNA]</scope>
    <source>
        <strain evidence="5 6">CHN_HEN01</strain>
    </source>
</reference>
<dbReference type="PROSITE" id="PS00464">
    <property type="entry name" value="RIBOSOMAL_L22"/>
    <property type="match status" value="1"/>
</dbReference>
<protein>
    <submittedName>
        <fullName evidence="5">Ribosomal protein rpl17</fullName>
    </submittedName>
</protein>
<keyword evidence="6" id="KW-1185">Reference proteome</keyword>
<comment type="caution">
    <text evidence="5">The sequence shown here is derived from an EMBL/GenBank/DDBJ whole genome shotgun (WGS) entry which is preliminary data.</text>
</comment>
<dbReference type="NCBIfam" id="TIGR01038">
    <property type="entry name" value="uL22_arch_euk"/>
    <property type="match status" value="1"/>
</dbReference>
<dbReference type="SUPFAM" id="SSF54843">
    <property type="entry name" value="Ribosomal protein L22"/>
    <property type="match status" value="1"/>
</dbReference>
<keyword evidence="2 4" id="KW-0689">Ribosomal protein</keyword>
<proteinExistence type="inferred from homology"/>
<dbReference type="CDD" id="cd00336">
    <property type="entry name" value="Ribosomal_L22"/>
    <property type="match status" value="1"/>
</dbReference>
<organism evidence="5 6">
    <name type="scientific">Cyclospora cayetanensis</name>
    <dbReference type="NCBI Taxonomy" id="88456"/>
    <lineage>
        <taxon>Eukaryota</taxon>
        <taxon>Sar</taxon>
        <taxon>Alveolata</taxon>
        <taxon>Apicomplexa</taxon>
        <taxon>Conoidasida</taxon>
        <taxon>Coccidia</taxon>
        <taxon>Eucoccidiorida</taxon>
        <taxon>Eimeriorina</taxon>
        <taxon>Eimeriidae</taxon>
        <taxon>Cyclospora</taxon>
    </lineage>
</organism>
<dbReference type="AlphaFoldDB" id="A0A1D3D3X3"/>
<name>A0A1D3D3X3_9EIME</name>
<dbReference type="VEuPathDB" id="ToxoDB:LOC34618969"/>
<dbReference type="PANTHER" id="PTHR11593">
    <property type="entry name" value="60S RIBOSOMAL PROTEIN L17"/>
    <property type="match status" value="1"/>
</dbReference>
<evidence type="ECO:0000313" key="5">
    <source>
        <dbReference type="EMBL" id="OEH78152.1"/>
    </source>
</evidence>
<accession>A0A1D3D3X3</accession>
<comment type="similarity">
    <text evidence="1 4">Belongs to the universal ribosomal protein uL22 family.</text>
</comment>
<keyword evidence="3 4" id="KW-0687">Ribonucleoprotein</keyword>
<dbReference type="InterPro" id="IPR001063">
    <property type="entry name" value="Ribosomal_uL22"/>
</dbReference>
<dbReference type="GO" id="GO:0022625">
    <property type="term" value="C:cytosolic large ribosomal subunit"/>
    <property type="evidence" value="ECO:0007669"/>
    <property type="project" value="TreeGrafter"/>
</dbReference>